<keyword evidence="8" id="KW-1278">Translocase</keyword>
<dbReference type="GO" id="GO:0022900">
    <property type="term" value="P:electron transport chain"/>
    <property type="evidence" value="ECO:0007669"/>
    <property type="project" value="UniProtKB-UniRule"/>
</dbReference>
<evidence type="ECO:0000256" key="3">
    <source>
        <dbReference type="ARBA" id="ARBA00022723"/>
    </source>
</evidence>
<keyword evidence="6 8" id="KW-0408">Iron</keyword>
<dbReference type="GO" id="GO:0046872">
    <property type="term" value="F:metal ion binding"/>
    <property type="evidence" value="ECO:0007669"/>
    <property type="project" value="UniProtKB-KW"/>
</dbReference>
<evidence type="ECO:0000256" key="1">
    <source>
        <dbReference type="ARBA" id="ARBA00022448"/>
    </source>
</evidence>
<dbReference type="Gene3D" id="3.40.50.11540">
    <property type="entry name" value="NADH-ubiquinone oxidoreductase 51kDa subunit"/>
    <property type="match status" value="1"/>
</dbReference>
<dbReference type="GO" id="GO:0009055">
    <property type="term" value="F:electron transfer activity"/>
    <property type="evidence" value="ECO:0007669"/>
    <property type="project" value="InterPro"/>
</dbReference>
<keyword evidence="12" id="KW-1185">Reference proteome</keyword>
<dbReference type="PANTHER" id="PTHR43034:SF2">
    <property type="entry name" value="ION-TRANSLOCATING OXIDOREDUCTASE COMPLEX SUBUNIT C"/>
    <property type="match status" value="1"/>
</dbReference>
<keyword evidence="2 8" id="KW-0004">4Fe-4S</keyword>
<feature type="binding site" evidence="8">
    <location>
        <position position="409"/>
    </location>
    <ligand>
        <name>[4Fe-4S] cluster</name>
        <dbReference type="ChEBI" id="CHEBI:49883"/>
        <label>1</label>
    </ligand>
</feature>
<dbReference type="Pfam" id="PF01512">
    <property type="entry name" value="Complex1_51K"/>
    <property type="match status" value="1"/>
</dbReference>
<dbReference type="SUPFAM" id="SSF142019">
    <property type="entry name" value="Nqo1 FMN-binding domain-like"/>
    <property type="match status" value="1"/>
</dbReference>
<dbReference type="InterPro" id="IPR037225">
    <property type="entry name" value="Nuo51_FMN-bd_sf"/>
</dbReference>
<comment type="cofactor">
    <cofactor evidence="8">
        <name>[4Fe-4S] cluster</name>
        <dbReference type="ChEBI" id="CHEBI:49883"/>
    </cofactor>
    <text evidence="8">Binds 2 [4Fe-4S] clusters per subunit.</text>
</comment>
<feature type="domain" description="4Fe-4S ferredoxin-type" evidence="10">
    <location>
        <begin position="433"/>
        <end position="462"/>
    </location>
</feature>
<keyword evidence="1 8" id="KW-0813">Transport</keyword>
<evidence type="ECO:0000256" key="8">
    <source>
        <dbReference type="HAMAP-Rule" id="MF_00461"/>
    </source>
</evidence>
<dbReference type="Proteomes" id="UP000245790">
    <property type="component" value="Unassembled WGS sequence"/>
</dbReference>
<organism evidence="11 12">
    <name type="scientific">Pleionea mediterranea</name>
    <dbReference type="NCBI Taxonomy" id="523701"/>
    <lineage>
        <taxon>Bacteria</taxon>
        <taxon>Pseudomonadati</taxon>
        <taxon>Pseudomonadota</taxon>
        <taxon>Gammaproteobacteria</taxon>
        <taxon>Oceanospirillales</taxon>
        <taxon>Pleioneaceae</taxon>
        <taxon>Pleionea</taxon>
    </lineage>
</organism>
<dbReference type="PROSITE" id="PS51379">
    <property type="entry name" value="4FE4S_FER_2"/>
    <property type="match status" value="2"/>
</dbReference>
<dbReference type="InterPro" id="IPR010208">
    <property type="entry name" value="Ion_transpt_RnfC/RsxC"/>
</dbReference>
<keyword evidence="4 8" id="KW-0677">Repeat</keyword>
<dbReference type="PANTHER" id="PTHR43034">
    <property type="entry name" value="ION-TRANSLOCATING OXIDOREDUCTASE COMPLEX SUBUNIT C"/>
    <property type="match status" value="1"/>
</dbReference>
<evidence type="ECO:0000256" key="6">
    <source>
        <dbReference type="ARBA" id="ARBA00023004"/>
    </source>
</evidence>
<feature type="compositionally biased region" description="Basic and acidic residues" evidence="9">
    <location>
        <begin position="496"/>
        <end position="512"/>
    </location>
</feature>
<dbReference type="EMBL" id="QGGU01000003">
    <property type="protein sequence ID" value="PWK53363.1"/>
    <property type="molecule type" value="Genomic_DNA"/>
</dbReference>
<dbReference type="InterPro" id="IPR026902">
    <property type="entry name" value="RnfC_N"/>
</dbReference>
<dbReference type="SUPFAM" id="SSF46548">
    <property type="entry name" value="alpha-helical ferredoxin"/>
    <property type="match status" value="1"/>
</dbReference>
<dbReference type="AlphaFoldDB" id="A0A316FY72"/>
<feature type="binding site" evidence="8">
    <location>
        <position position="406"/>
    </location>
    <ligand>
        <name>[4Fe-4S] cluster</name>
        <dbReference type="ChEBI" id="CHEBI:49883"/>
        <label>1</label>
    </ligand>
</feature>
<reference evidence="11 12" key="1">
    <citation type="submission" date="2018-05" db="EMBL/GenBank/DDBJ databases">
        <title>Genomic Encyclopedia of Type Strains, Phase IV (KMG-IV): sequencing the most valuable type-strain genomes for metagenomic binning, comparative biology and taxonomic classification.</title>
        <authorList>
            <person name="Goeker M."/>
        </authorList>
    </citation>
    <scope>NUCLEOTIDE SEQUENCE [LARGE SCALE GENOMIC DNA]</scope>
    <source>
        <strain evidence="11 12">DSM 25350</strain>
    </source>
</reference>
<dbReference type="Pfam" id="PF13375">
    <property type="entry name" value="RnfC_N"/>
    <property type="match status" value="1"/>
</dbReference>
<feature type="region of interest" description="Disordered" evidence="9">
    <location>
        <begin position="494"/>
        <end position="543"/>
    </location>
</feature>
<evidence type="ECO:0000313" key="12">
    <source>
        <dbReference type="Proteomes" id="UP000245790"/>
    </source>
</evidence>
<dbReference type="EC" id="7.-.-.-" evidence="8"/>
<evidence type="ECO:0000256" key="9">
    <source>
        <dbReference type="SAM" id="MobiDB-lite"/>
    </source>
</evidence>
<dbReference type="NCBIfam" id="TIGR01945">
    <property type="entry name" value="rnfC"/>
    <property type="match status" value="1"/>
</dbReference>
<dbReference type="NCBIfam" id="NF003454">
    <property type="entry name" value="PRK05035.1"/>
    <property type="match status" value="1"/>
</dbReference>
<feature type="binding site" evidence="8">
    <location>
        <position position="413"/>
    </location>
    <ligand>
        <name>[4Fe-4S] cluster</name>
        <dbReference type="ChEBI" id="CHEBI:49883"/>
        <label>2</label>
    </ligand>
</feature>
<proteinExistence type="inferred from homology"/>
<keyword evidence="8" id="KW-0472">Membrane</keyword>
<evidence type="ECO:0000256" key="2">
    <source>
        <dbReference type="ARBA" id="ARBA00022485"/>
    </source>
</evidence>
<dbReference type="PROSITE" id="PS00198">
    <property type="entry name" value="4FE4S_FER_1"/>
    <property type="match status" value="1"/>
</dbReference>
<feature type="binding site" evidence="8">
    <location>
        <position position="442"/>
    </location>
    <ligand>
        <name>[4Fe-4S] cluster</name>
        <dbReference type="ChEBI" id="CHEBI:49883"/>
        <label>2</label>
    </ligand>
</feature>
<comment type="function">
    <text evidence="8">Part of a membrane-bound complex that couples electron transfer with translocation of ions across the membrane.</text>
</comment>
<keyword evidence="7 8" id="KW-0411">Iron-sulfur</keyword>
<comment type="subcellular location">
    <subcellularLocation>
        <location evidence="8">Cell inner membrane</location>
        <topology evidence="8">Peripheral membrane protein</topology>
    </subcellularLocation>
</comment>
<dbReference type="InterPro" id="IPR017896">
    <property type="entry name" value="4Fe4S_Fe-S-bd"/>
</dbReference>
<feature type="binding site" evidence="8">
    <location>
        <position position="452"/>
    </location>
    <ligand>
        <name>[4Fe-4S] cluster</name>
        <dbReference type="ChEBI" id="CHEBI:49883"/>
        <label>1</label>
    </ligand>
</feature>
<feature type="binding site" evidence="8">
    <location>
        <position position="448"/>
    </location>
    <ligand>
        <name>[4Fe-4S] cluster</name>
        <dbReference type="ChEBI" id="CHEBI:49883"/>
        <label>2</label>
    </ligand>
</feature>
<dbReference type="GO" id="GO:0005886">
    <property type="term" value="C:plasma membrane"/>
    <property type="evidence" value="ECO:0007669"/>
    <property type="project" value="UniProtKB-SubCell"/>
</dbReference>
<comment type="similarity">
    <text evidence="8">Belongs to the 4Fe4S bacterial-type ferredoxin family. RnfC subfamily.</text>
</comment>
<feature type="domain" description="4Fe-4S ferredoxin-type" evidence="10">
    <location>
        <begin position="392"/>
        <end position="423"/>
    </location>
</feature>
<name>A0A316FY72_9GAMM</name>
<feature type="binding site" evidence="8">
    <location>
        <position position="445"/>
    </location>
    <ligand>
        <name>[4Fe-4S] cluster</name>
        <dbReference type="ChEBI" id="CHEBI:49883"/>
        <label>2</label>
    </ligand>
</feature>
<keyword evidence="8" id="KW-1003">Cell membrane</keyword>
<evidence type="ECO:0000313" key="11">
    <source>
        <dbReference type="EMBL" id="PWK53363.1"/>
    </source>
</evidence>
<comment type="caution">
    <text evidence="11">The sequence shown here is derived from an EMBL/GenBank/DDBJ whole genome shotgun (WGS) entry which is preliminary data.</text>
</comment>
<gene>
    <name evidence="8" type="primary">rnfC</name>
    <name evidence="11" type="ORF">C8D97_103190</name>
</gene>
<dbReference type="FunFam" id="3.30.70.20:FF:000044">
    <property type="entry name" value="Ion-translocating oxidoreductase complex subunit C"/>
    <property type="match status" value="1"/>
</dbReference>
<keyword evidence="5 8" id="KW-0249">Electron transport</keyword>
<keyword evidence="8" id="KW-0997">Cell inner membrane</keyword>
<evidence type="ECO:0000256" key="5">
    <source>
        <dbReference type="ARBA" id="ARBA00022982"/>
    </source>
</evidence>
<sequence>MNTNNNSVHSTELAGRSLDEIVYFSQHKFHGGVHPEEHKTLSNQSNIQALAIPPELIIPLNQHSGRQAMEVVAVGEQVKAGQLIAAAEGDLSANIHASSSGKVIAIEDRPIAHPSGMRDRCIVIATDGCDEAEWLPPIEHPFKADKQQLLRRIQECGIVGMGGASFPSHIKLMPEVNKLVINAAECEPYITCDDRLMREQANTLIAGIQLVMHLLNASEAIIGIEDNKPEAIAELKKTIKDAQTSASDKFAQNTSDLKNSSIKICVVPTKYPSGGEKQLIELITGKQVPSQQLPLALGLVMHNVATIYAIYQAITQGRPLISRIMTITGDAAQLKGNYLTRIGTPISFALQQADAESCDKVIMGGPMMGFEIFDTQAPVIKSSNCLIAAGKGELKATDAALACIRCGECADACPASLLPQQLYWFARSDDLEKAEQYNLFDCIECGACSYVCPSDIPLVQYYRYAKNELVQRAEEKQKAAHARERFEFREYRKKREKAERAERHKKAAEARKKAAHQKGQTDEKKATIADAVARAKARKKSSD</sequence>
<dbReference type="OrthoDB" id="9767754at2"/>
<protein>
    <recommendedName>
        <fullName evidence="8">Ion-translocating oxidoreductase complex subunit C</fullName>
        <ecNumber evidence="8">7.-.-.-</ecNumber>
    </recommendedName>
    <alternativeName>
        <fullName evidence="8">Rnf electron transport complex subunit C</fullName>
    </alternativeName>
</protein>
<dbReference type="Gene3D" id="3.30.70.20">
    <property type="match status" value="1"/>
</dbReference>
<comment type="subunit">
    <text evidence="8">The complex is composed of six subunits: RnfA, RnfB, RnfC, RnfD, RnfE and RnfG.</text>
</comment>
<accession>A0A316FY72</accession>
<evidence type="ECO:0000256" key="7">
    <source>
        <dbReference type="ARBA" id="ARBA00023014"/>
    </source>
</evidence>
<evidence type="ECO:0000256" key="4">
    <source>
        <dbReference type="ARBA" id="ARBA00022737"/>
    </source>
</evidence>
<evidence type="ECO:0000259" key="10">
    <source>
        <dbReference type="PROSITE" id="PS51379"/>
    </source>
</evidence>
<feature type="binding site" evidence="8">
    <location>
        <position position="403"/>
    </location>
    <ligand>
        <name>[4Fe-4S] cluster</name>
        <dbReference type="ChEBI" id="CHEBI:49883"/>
        <label>1</label>
    </ligand>
</feature>
<dbReference type="InterPro" id="IPR011538">
    <property type="entry name" value="Nuo51_FMN-bd"/>
</dbReference>
<dbReference type="InterPro" id="IPR017900">
    <property type="entry name" value="4Fe4S_Fe_S_CS"/>
</dbReference>
<dbReference type="HAMAP" id="MF_00461">
    <property type="entry name" value="RsxC_RnfC"/>
    <property type="match status" value="1"/>
</dbReference>
<keyword evidence="3 8" id="KW-0479">Metal-binding</keyword>
<dbReference type="Pfam" id="PF12838">
    <property type="entry name" value="Fer4_7"/>
    <property type="match status" value="1"/>
</dbReference>
<dbReference type="RefSeq" id="WP_109762562.1">
    <property type="nucleotide sequence ID" value="NZ_QGGU01000003.1"/>
</dbReference>
<dbReference type="GO" id="GO:0051539">
    <property type="term" value="F:4 iron, 4 sulfur cluster binding"/>
    <property type="evidence" value="ECO:0007669"/>
    <property type="project" value="UniProtKB-KW"/>
</dbReference>